<evidence type="ECO:0000313" key="8">
    <source>
        <dbReference type="Proteomes" id="UP000471633"/>
    </source>
</evidence>
<feature type="domain" description="Nucleoside phosphorylase" evidence="5">
    <location>
        <begin position="5"/>
        <end position="266"/>
    </location>
</feature>
<feature type="binding site" evidence="4">
    <location>
        <position position="207"/>
    </location>
    <ligand>
        <name>phosphate</name>
        <dbReference type="ChEBI" id="CHEBI:43474"/>
    </ligand>
</feature>
<evidence type="ECO:0000313" key="7">
    <source>
        <dbReference type="EMBL" id="KGB37194.1"/>
    </source>
</evidence>
<feature type="binding site" evidence="4">
    <location>
        <begin position="54"/>
        <end position="55"/>
    </location>
    <ligand>
        <name>phosphate</name>
        <dbReference type="ChEBI" id="CHEBI:43474"/>
    </ligand>
</feature>
<comment type="subcellular location">
    <subcellularLocation>
        <location evidence="4">Cytoplasm</location>
    </subcellularLocation>
    <subcellularLocation>
        <location evidence="4">Nucleus</location>
    </subcellularLocation>
</comment>
<dbReference type="InterPro" id="IPR010044">
    <property type="entry name" value="MTAP"/>
</dbReference>
<protein>
    <recommendedName>
        <fullName evidence="4">S-methyl-5'-thioadenosine phosphorylase</fullName>
        <ecNumber evidence="4">2.4.2.28</ecNumber>
    </recommendedName>
    <alternativeName>
        <fullName evidence="4">5'-methylthioadenosine phosphorylase</fullName>
        <shortName evidence="4">MTA phosphorylase</shortName>
        <shortName evidence="4">MTAP</shortName>
        <shortName evidence="4">MTAPase</shortName>
    </alternativeName>
</protein>
<dbReference type="EC" id="2.4.2.28" evidence="4"/>
<keyword evidence="8" id="KW-1185">Reference proteome</keyword>
<dbReference type="SMR" id="A0A094ZVN6"/>
<feature type="site" description="Important for substrate specificity" evidence="4">
    <location>
        <position position="243"/>
    </location>
</feature>
<dbReference type="PANTHER" id="PTHR42679:SF2">
    <property type="entry name" value="S-METHYL-5'-THIOADENOSINE PHOSPHORYLASE"/>
    <property type="match status" value="1"/>
</dbReference>
<dbReference type="NCBIfam" id="TIGR01694">
    <property type="entry name" value="MTAP"/>
    <property type="match status" value="1"/>
</dbReference>
<keyword evidence="4" id="KW-0963">Cytoplasm</keyword>
<dbReference type="InterPro" id="IPR035994">
    <property type="entry name" value="Nucleoside_phosphorylase_sf"/>
</dbReference>
<dbReference type="Pfam" id="PF01048">
    <property type="entry name" value="PNP_UDP_1"/>
    <property type="match status" value="1"/>
</dbReference>
<keyword evidence="1 4" id="KW-0328">Glycosyltransferase</keyword>
<feature type="site" description="Important for substrate specificity" evidence="4">
    <location>
        <position position="188"/>
    </location>
</feature>
<keyword evidence="2 4" id="KW-0808">Transferase</keyword>
<dbReference type="PROSITE" id="PS01240">
    <property type="entry name" value="PNP_MTAP_2"/>
    <property type="match status" value="1"/>
</dbReference>
<dbReference type="InterPro" id="IPR000845">
    <property type="entry name" value="Nucleoside_phosphorylase_d"/>
</dbReference>
<evidence type="ECO:0000256" key="1">
    <source>
        <dbReference type="ARBA" id="ARBA00022676"/>
    </source>
</evidence>
<evidence type="ECO:0000259" key="5">
    <source>
        <dbReference type="Pfam" id="PF01048"/>
    </source>
</evidence>
<dbReference type="EMBL" id="AMPZ03000002">
    <property type="protein sequence ID" value="KAH9590031.1"/>
    <property type="molecule type" value="Genomic_DNA"/>
</dbReference>
<sequence length="299" mass="33095">MSEVKVGIIGGSGFDDPDLLQEAKVRTVTTPFGNPSSFLTEGFVEGVPCVVLPRHGKEHLLPPSEINYRANIWALKELGCTHILATNACGSLQKDKKPGDFVVLNQFYDNTRNRELTFYGSGPGSLKGVLHMPMADPFCEETRQVLIKAAKNLSLTIRDKTCSSDTIINHPCVHTEGSVITINGPRFSTRCESLLFQKWGFDLINMTLVPEVSLAREAGLSYASIAIVTDFDCWKADEEHVCVDMVLEQFNKSVGQVRKLLLEAVRLIGARDWTKTIEANKALVLSSRQDLLRQESKGK</sequence>
<dbReference type="CDD" id="cd09010">
    <property type="entry name" value="MTAP_SsMTAPII_like_MTIP"/>
    <property type="match status" value="1"/>
</dbReference>
<dbReference type="Gene3D" id="3.40.50.1580">
    <property type="entry name" value="Nucleoside phosphorylase domain"/>
    <property type="match status" value="1"/>
</dbReference>
<dbReference type="GO" id="GO:0005634">
    <property type="term" value="C:nucleus"/>
    <property type="evidence" value="ECO:0007669"/>
    <property type="project" value="UniProtKB-SubCell"/>
</dbReference>
<dbReference type="InterPro" id="IPR018099">
    <property type="entry name" value="Purine_phosphorylase-2_CS"/>
</dbReference>
<dbReference type="UniPathway" id="UPA00904">
    <property type="reaction ID" value="UER00873"/>
</dbReference>
<dbReference type="AlphaFoldDB" id="A0A094ZVN6"/>
<reference evidence="6" key="4">
    <citation type="journal article" date="2022" name="PLoS Pathog.">
        <title>Chromosome-level genome of Schistosoma haematobium underpins genome-wide explorations of molecular variation.</title>
        <authorList>
            <person name="Stroehlein A.J."/>
            <person name="Korhonen P.K."/>
            <person name="Lee V.V."/>
            <person name="Ralph S.A."/>
            <person name="Mentink-Kane M."/>
            <person name="You H."/>
            <person name="McManus D.P."/>
            <person name="Tchuente L.T."/>
            <person name="Stothard J.R."/>
            <person name="Kaur P."/>
            <person name="Dudchenko O."/>
            <person name="Aiden E.L."/>
            <person name="Yang B."/>
            <person name="Yang H."/>
            <person name="Emery A.M."/>
            <person name="Webster B.L."/>
            <person name="Brindley P.J."/>
            <person name="Rollinson D."/>
            <person name="Chang B.C.H."/>
            <person name="Gasser R.B."/>
            <person name="Young N.D."/>
        </authorList>
    </citation>
    <scope>NUCLEOTIDE SEQUENCE</scope>
</reference>
<name>A0A094ZVN6_SCHHA</name>
<dbReference type="KEGG" id="shx:MS3_00002874"/>
<dbReference type="GeneID" id="24592969"/>
<comment type="caution">
    <text evidence="4">Lacks conserved residue(s) required for the propagation of feature annotation.</text>
</comment>
<reference evidence="7" key="1">
    <citation type="journal article" date="2012" name="Nat. Genet.">
        <title>Whole-genome sequence of Schistosoma haematobium.</title>
        <authorList>
            <person name="Young N.D."/>
            <person name="Jex A.R."/>
            <person name="Li B."/>
            <person name="Liu S."/>
            <person name="Yang L."/>
            <person name="Xiong Z."/>
            <person name="Li Y."/>
            <person name="Cantacessi C."/>
            <person name="Hall R.S."/>
            <person name="Xu X."/>
            <person name="Chen F."/>
            <person name="Wu X."/>
            <person name="Zerlotini A."/>
            <person name="Oliveira G."/>
            <person name="Hofmann A."/>
            <person name="Zhang G."/>
            <person name="Fang X."/>
            <person name="Kang Y."/>
            <person name="Campbell B.E."/>
            <person name="Loukas A."/>
            <person name="Ranganathan S."/>
            <person name="Rollinson D."/>
            <person name="Rinaldi G."/>
            <person name="Brindley P.J."/>
            <person name="Yang H."/>
            <person name="Wang J."/>
            <person name="Wang J."/>
            <person name="Gasser R.B."/>
        </authorList>
    </citation>
    <scope>NUCLEOTIDE SEQUENCE [LARGE SCALE GENOMIC DNA]</scope>
</reference>
<dbReference type="Proteomes" id="UP000471633">
    <property type="component" value="Unassembled WGS sequence"/>
</dbReference>
<dbReference type="STRING" id="6185.A0A094ZVN6"/>
<evidence type="ECO:0000256" key="3">
    <source>
        <dbReference type="ARBA" id="ARBA00022726"/>
    </source>
</evidence>
<dbReference type="GO" id="GO:0019509">
    <property type="term" value="P:L-methionine salvage from methylthioadenosine"/>
    <property type="evidence" value="ECO:0007669"/>
    <property type="project" value="UniProtKB-UniRule"/>
</dbReference>
<organism evidence="7">
    <name type="scientific">Schistosoma haematobium</name>
    <name type="common">Blood fluke</name>
    <dbReference type="NCBI Taxonomy" id="6185"/>
    <lineage>
        <taxon>Eukaryota</taxon>
        <taxon>Metazoa</taxon>
        <taxon>Spiralia</taxon>
        <taxon>Lophotrochozoa</taxon>
        <taxon>Platyhelminthes</taxon>
        <taxon>Trematoda</taxon>
        <taxon>Digenea</taxon>
        <taxon>Strigeidida</taxon>
        <taxon>Schistosomatoidea</taxon>
        <taxon>Schistosomatidae</taxon>
        <taxon>Schistosoma</taxon>
    </lineage>
</organism>
<feature type="binding site" evidence="4">
    <location>
        <position position="12"/>
    </location>
    <ligand>
        <name>phosphate</name>
        <dbReference type="ChEBI" id="CHEBI:43474"/>
    </ligand>
</feature>
<dbReference type="EMBL" id="KL250854">
    <property type="protein sequence ID" value="KGB37194.1"/>
    <property type="molecule type" value="Genomic_DNA"/>
</dbReference>
<proteinExistence type="inferred from homology"/>
<dbReference type="GO" id="GO:0017061">
    <property type="term" value="F:S-methyl-5-thioadenosine phosphorylase activity"/>
    <property type="evidence" value="ECO:0007669"/>
    <property type="project" value="UniProtKB-UniRule"/>
</dbReference>
<dbReference type="GO" id="GO:0006166">
    <property type="term" value="P:purine ribonucleoside salvage"/>
    <property type="evidence" value="ECO:0007669"/>
    <property type="project" value="UniProtKB-KW"/>
</dbReference>
<gene>
    <name evidence="6" type="ORF">MS3_00002874</name>
    <name evidence="7" type="ORF">MS3_05520</name>
</gene>
<evidence type="ECO:0000256" key="2">
    <source>
        <dbReference type="ARBA" id="ARBA00022679"/>
    </source>
</evidence>
<comment type="subunit">
    <text evidence="4">Homotrimer.</text>
</comment>
<dbReference type="HAMAP" id="MF_01963">
    <property type="entry name" value="MTAP"/>
    <property type="match status" value="1"/>
</dbReference>
<comment type="pathway">
    <text evidence="4">Amino-acid biosynthesis; L-methionine biosynthesis via salvage pathway; S-methyl-5-thio-alpha-D-ribose 1-phosphate from S-methyl-5'-thioadenosine (phosphorylase route): step 1/1.</text>
</comment>
<comment type="function">
    <text evidence="4">Catalyzes the reversible phosphorylation of S-methyl-5'-thioadenosine (MTA) to adenine and 5-methylthioribose-1-phosphate. Involved in the breakdown of MTA, a major by-product of polyamine biosynthesis. Responsible for the first step in the methionine salvage pathway after MTA has been generated from S-adenosylmethionine. Has broad substrate specificity with 6-aminopurine nucleosides as preferred substrates.</text>
</comment>
<comment type="catalytic activity">
    <reaction evidence="4">
        <text>S-methyl-5'-thioadenosine + phosphate = 5-(methylsulfanyl)-alpha-D-ribose 1-phosphate + adenine</text>
        <dbReference type="Rhea" id="RHEA:11852"/>
        <dbReference type="ChEBI" id="CHEBI:16708"/>
        <dbReference type="ChEBI" id="CHEBI:17509"/>
        <dbReference type="ChEBI" id="CHEBI:43474"/>
        <dbReference type="ChEBI" id="CHEBI:58533"/>
        <dbReference type="EC" id="2.4.2.28"/>
    </reaction>
</comment>
<dbReference type="RefSeq" id="XP_035587094.2">
    <property type="nucleotide sequence ID" value="XM_035732570.2"/>
</dbReference>
<evidence type="ECO:0000313" key="6">
    <source>
        <dbReference type="EMBL" id="KAH9590031.1"/>
    </source>
</evidence>
<accession>A0A094ZVN6</accession>
<dbReference type="CTD" id="24592969"/>
<feature type="binding site" evidence="4">
    <location>
        <position position="206"/>
    </location>
    <ligand>
        <name>substrate</name>
    </ligand>
</feature>
<dbReference type="SUPFAM" id="SSF53167">
    <property type="entry name" value="Purine and uridine phosphorylases"/>
    <property type="match status" value="1"/>
</dbReference>
<keyword evidence="4" id="KW-0539">Nucleus</keyword>
<dbReference type="PANTHER" id="PTHR42679">
    <property type="entry name" value="S-METHYL-5'-THIOADENOSINE PHOSPHORYLASE"/>
    <property type="match status" value="1"/>
</dbReference>
<evidence type="ECO:0000256" key="4">
    <source>
        <dbReference type="HAMAP-Rule" id="MF_03155"/>
    </source>
</evidence>
<keyword evidence="3 4" id="KW-0660">Purine salvage</keyword>
<reference evidence="6" key="3">
    <citation type="submission" date="2021-06" db="EMBL/GenBank/DDBJ databases">
        <title>Chromosome-level genome assembly for S. haematobium.</title>
        <authorList>
            <person name="Stroehlein A.J."/>
        </authorList>
    </citation>
    <scope>NUCLEOTIDE SEQUENCE</scope>
</reference>
<dbReference type="GO" id="GO:0005829">
    <property type="term" value="C:cytosol"/>
    <property type="evidence" value="ECO:0007669"/>
    <property type="project" value="TreeGrafter"/>
</dbReference>
<comment type="similarity">
    <text evidence="4">Belongs to the PNP/MTAP phosphorylase family. MTAP subfamily.</text>
</comment>
<reference evidence="6" key="2">
    <citation type="journal article" date="2019" name="Gigascience">
        <title>High-quality Schistosoma haematobium genome achieved by single-molecule and long-range sequencing.</title>
        <authorList>
            <person name="Stroehlein A.J."/>
            <person name="Korhonen P.K."/>
            <person name="Chong T.M."/>
            <person name="Lim Y.L."/>
            <person name="Chan K.G."/>
            <person name="Webster B."/>
            <person name="Rollinson D."/>
            <person name="Brindley P.J."/>
            <person name="Gasser R.B."/>
            <person name="Young N.D."/>
        </authorList>
    </citation>
    <scope>NUCLEOTIDE SEQUENCE</scope>
</reference>
<feature type="binding site" evidence="4">
    <location>
        <begin position="230"/>
        <end position="232"/>
    </location>
    <ligand>
        <name>substrate</name>
    </ligand>
</feature>